<keyword evidence="8" id="KW-1185">Reference proteome</keyword>
<sequence>MTKTLSLDAVDYRLLEALQANARASAEELSEIARLSAPACYRRIQRLRAGGAIERVVAIVAPKTMGWPLVMIVLVALERERREIIDGFIRKLAAVPEIVEAWYVTGDHDFALRVLARDMESFEEMTRRVLYGDENVKSFKTLVTMRQVKKASPVRLADDLAVD</sequence>
<name>A0AAD1D8Z1_SPHMI</name>
<dbReference type="GO" id="GO:0043565">
    <property type="term" value="F:sequence-specific DNA binding"/>
    <property type="evidence" value="ECO:0007669"/>
    <property type="project" value="InterPro"/>
</dbReference>
<feature type="domain" description="HTH asnC-type" evidence="4">
    <location>
        <begin position="7"/>
        <end position="68"/>
    </location>
</feature>
<gene>
    <name evidence="6" type="ORF">DFR51_3045</name>
    <name evidence="5" type="ORF">SmB9_32710</name>
</gene>
<evidence type="ECO:0000256" key="2">
    <source>
        <dbReference type="ARBA" id="ARBA00023125"/>
    </source>
</evidence>
<evidence type="ECO:0000313" key="5">
    <source>
        <dbReference type="EMBL" id="BBE35613.1"/>
    </source>
</evidence>
<evidence type="ECO:0000259" key="4">
    <source>
        <dbReference type="PROSITE" id="PS50956"/>
    </source>
</evidence>
<organism evidence="5 7">
    <name type="scientific">Sphingosinicella microcystinivorans</name>
    <dbReference type="NCBI Taxonomy" id="335406"/>
    <lineage>
        <taxon>Bacteria</taxon>
        <taxon>Pseudomonadati</taxon>
        <taxon>Pseudomonadota</taxon>
        <taxon>Alphaproteobacteria</taxon>
        <taxon>Sphingomonadales</taxon>
        <taxon>Sphingosinicellaceae</taxon>
        <taxon>Sphingosinicella</taxon>
    </lineage>
</organism>
<dbReference type="InterPro" id="IPR019887">
    <property type="entry name" value="Tscrpt_reg_AsnC/Lrp_C"/>
</dbReference>
<dbReference type="KEGG" id="smic:SmB9_32710"/>
<evidence type="ECO:0000313" key="6">
    <source>
        <dbReference type="EMBL" id="RKS86342.1"/>
    </source>
</evidence>
<dbReference type="Proteomes" id="UP000275727">
    <property type="component" value="Chromosome"/>
</dbReference>
<dbReference type="InterPro" id="IPR000485">
    <property type="entry name" value="AsnC-type_HTH_dom"/>
</dbReference>
<dbReference type="SMART" id="SM00344">
    <property type="entry name" value="HTH_ASNC"/>
    <property type="match status" value="1"/>
</dbReference>
<evidence type="ECO:0000256" key="3">
    <source>
        <dbReference type="ARBA" id="ARBA00023163"/>
    </source>
</evidence>
<proteinExistence type="predicted"/>
<dbReference type="PRINTS" id="PR00033">
    <property type="entry name" value="HTHASNC"/>
</dbReference>
<dbReference type="GO" id="GO:0043200">
    <property type="term" value="P:response to amino acid"/>
    <property type="evidence" value="ECO:0007669"/>
    <property type="project" value="TreeGrafter"/>
</dbReference>
<dbReference type="EMBL" id="RBWX01000010">
    <property type="protein sequence ID" value="RKS86342.1"/>
    <property type="molecule type" value="Genomic_DNA"/>
</dbReference>
<keyword evidence="2" id="KW-0238">DNA-binding</keyword>
<dbReference type="InterPro" id="IPR019888">
    <property type="entry name" value="Tscrpt_reg_AsnC-like"/>
</dbReference>
<dbReference type="Gene3D" id="1.10.10.10">
    <property type="entry name" value="Winged helix-like DNA-binding domain superfamily/Winged helix DNA-binding domain"/>
    <property type="match status" value="1"/>
</dbReference>
<dbReference type="SUPFAM" id="SSF46785">
    <property type="entry name" value="Winged helix' DNA-binding domain"/>
    <property type="match status" value="1"/>
</dbReference>
<dbReference type="Pfam" id="PF13404">
    <property type="entry name" value="HTH_AsnC-type"/>
    <property type="match status" value="1"/>
</dbReference>
<keyword evidence="3" id="KW-0804">Transcription</keyword>
<dbReference type="PANTHER" id="PTHR30154">
    <property type="entry name" value="LEUCINE-RESPONSIVE REGULATORY PROTEIN"/>
    <property type="match status" value="1"/>
</dbReference>
<dbReference type="Pfam" id="PF01037">
    <property type="entry name" value="AsnC_trans_reg"/>
    <property type="match status" value="1"/>
</dbReference>
<dbReference type="GO" id="GO:0005829">
    <property type="term" value="C:cytosol"/>
    <property type="evidence" value="ECO:0007669"/>
    <property type="project" value="TreeGrafter"/>
</dbReference>
<keyword evidence="1" id="KW-0805">Transcription regulation</keyword>
<evidence type="ECO:0000256" key="1">
    <source>
        <dbReference type="ARBA" id="ARBA00023015"/>
    </source>
</evidence>
<reference evidence="5 7" key="1">
    <citation type="submission" date="2018-06" db="EMBL/GenBank/DDBJ databases">
        <title>Complete Genome Sequence of the Microcystin-Degrading Bacterium Sphingosinicella microcystinivorans Strain B-9.</title>
        <authorList>
            <person name="Jin H."/>
            <person name="Nishizawa T."/>
            <person name="Guo Y."/>
            <person name="Nishizawa A."/>
            <person name="Park H."/>
            <person name="Kato H."/>
            <person name="Tsuji K."/>
            <person name="Harada K."/>
        </authorList>
    </citation>
    <scope>NUCLEOTIDE SEQUENCE [LARGE SCALE GENOMIC DNA]</scope>
    <source>
        <strain evidence="5 7">B9</strain>
    </source>
</reference>
<dbReference type="Proteomes" id="UP000276029">
    <property type="component" value="Unassembled WGS sequence"/>
</dbReference>
<evidence type="ECO:0000313" key="8">
    <source>
        <dbReference type="Proteomes" id="UP000276029"/>
    </source>
</evidence>
<protein>
    <submittedName>
        <fullName evidence="5">AsnC family transcriptional regulator</fullName>
    </submittedName>
</protein>
<dbReference type="InterPro" id="IPR036390">
    <property type="entry name" value="WH_DNA-bd_sf"/>
</dbReference>
<evidence type="ECO:0000313" key="7">
    <source>
        <dbReference type="Proteomes" id="UP000275727"/>
    </source>
</evidence>
<dbReference type="AlphaFoldDB" id="A0AAD1D8Z1"/>
<dbReference type="Gene3D" id="3.30.70.920">
    <property type="match status" value="1"/>
</dbReference>
<dbReference type="InterPro" id="IPR036388">
    <property type="entry name" value="WH-like_DNA-bd_sf"/>
</dbReference>
<dbReference type="SUPFAM" id="SSF54909">
    <property type="entry name" value="Dimeric alpha+beta barrel"/>
    <property type="match status" value="1"/>
</dbReference>
<dbReference type="InterPro" id="IPR011008">
    <property type="entry name" value="Dimeric_a/b-barrel"/>
</dbReference>
<accession>A0AAD1D8Z1</accession>
<dbReference type="PROSITE" id="PS50956">
    <property type="entry name" value="HTH_ASNC_2"/>
    <property type="match status" value="1"/>
</dbReference>
<dbReference type="RefSeq" id="WP_121052685.1">
    <property type="nucleotide sequence ID" value="NZ_AP018711.1"/>
</dbReference>
<reference evidence="6 8" key="2">
    <citation type="submission" date="2018-10" db="EMBL/GenBank/DDBJ databases">
        <title>Genomic Encyclopedia of Type Strains, Phase IV (KMG-IV): sequencing the most valuable type-strain genomes for metagenomic binning, comparative biology and taxonomic classification.</title>
        <authorList>
            <person name="Goeker M."/>
        </authorList>
    </citation>
    <scope>NUCLEOTIDE SEQUENCE [LARGE SCALE GENOMIC DNA]</scope>
    <source>
        <strain evidence="6 8">DSM 19791</strain>
    </source>
</reference>
<dbReference type="PANTHER" id="PTHR30154:SF34">
    <property type="entry name" value="TRANSCRIPTIONAL REGULATOR AZLB"/>
    <property type="match status" value="1"/>
</dbReference>
<dbReference type="EMBL" id="AP018711">
    <property type="protein sequence ID" value="BBE35613.1"/>
    <property type="molecule type" value="Genomic_DNA"/>
</dbReference>